<sequence>MQGSIQLQLEFRLGQRVHFVGDPRRVGTVAFVGTLEGYSGTWIGVDWDDSNGKHDGSINGVRYFQAKSERSGSFVRAQNLSFGVSLLQALELRYRGDSTKEEEDEMYVLSASDKRVSVQFVGKDLIKDKLSRFEELTSVSLSYMGVSSPGNPCQIGSVLPNVKQLDLTGNLLSDWKDISIICDQLQALVALILSNNLLSRDISGPVQLNHIRILVLNNTGITWMQVETLEHSLPTIEELHLMGNKISTVTPESSSPMVQGFNLLRLLNLENNCIAEWSEILKLGQLRSLKQIQLNNNKLSRIFYPSLDELHKLFGDVEPQGDCFPFRNLRNLFLGGNNIDDLASIDFLNSFPQLIDIRLSENPIADPMRGGIPRYVLIARLSKVQIINGSEVTPRERRDSEIRYVRMVMSKLDSNPEETLRLHPRFEELKRFYGIEDNRVSVGAGGPQKLASGLISITLNCVGASIGEKPPLTKKLPLTTTVGKLKMLCESFFKLKCMRLKLYLQEQDSPVPIPLEDDMASLMDLGVANGSNILVDEES</sequence>
<dbReference type="FunFam" id="3.80.10.10:FF:000846">
    <property type="entry name" value="Predicted protein"/>
    <property type="match status" value="1"/>
</dbReference>
<dbReference type="Gene3D" id="3.10.20.90">
    <property type="entry name" value="Phosphatidylinositol 3-kinase Catalytic Subunit, Chain A, domain 1"/>
    <property type="match status" value="1"/>
</dbReference>
<dbReference type="SMART" id="SM00369">
    <property type="entry name" value="LRR_TYP"/>
    <property type="match status" value="5"/>
</dbReference>
<dbReference type="RefSeq" id="XP_022939765.1">
    <property type="nucleotide sequence ID" value="XM_023083997.1"/>
</dbReference>
<dbReference type="InterPro" id="IPR000938">
    <property type="entry name" value="CAP-Gly_domain"/>
</dbReference>
<comment type="subcellular location">
    <subcellularLocation>
        <location evidence="1">Cytoplasm</location>
    </subcellularLocation>
</comment>
<dbReference type="SUPFAM" id="SSF54236">
    <property type="entry name" value="Ubiquitin-like"/>
    <property type="match status" value="1"/>
</dbReference>
<evidence type="ECO:0000256" key="2">
    <source>
        <dbReference type="ARBA" id="ARBA00006286"/>
    </source>
</evidence>
<dbReference type="Proteomes" id="UP000504609">
    <property type="component" value="Unplaced"/>
</dbReference>
<dbReference type="InterPro" id="IPR032675">
    <property type="entry name" value="LRR_dom_sf"/>
</dbReference>
<keyword evidence="6" id="KW-0143">Chaperone</keyword>
<dbReference type="SUPFAM" id="SSF74924">
    <property type="entry name" value="Cap-Gly domain"/>
    <property type="match status" value="1"/>
</dbReference>
<protein>
    <submittedName>
        <fullName evidence="10">Tubulin-folding cofactor E</fullName>
    </submittedName>
</protein>
<dbReference type="GO" id="GO:0005737">
    <property type="term" value="C:cytoplasm"/>
    <property type="evidence" value="ECO:0007669"/>
    <property type="project" value="UniProtKB-SubCell"/>
</dbReference>
<comment type="subunit">
    <text evidence="7">Supercomplex made of cofactors A to E. Cofactors A and D function by capturing and stabilizing tubulin in a quasi-native conformation. Cofactor E binds to the cofactor D-tubulin complex; interaction with cofactor C then causes the release of tubulin polypeptides that are committed to the native state.</text>
</comment>
<reference evidence="10" key="1">
    <citation type="submission" date="2025-08" db="UniProtKB">
        <authorList>
            <consortium name="RefSeq"/>
        </authorList>
    </citation>
    <scope>IDENTIFICATION</scope>
    <source>
        <tissue evidence="10">Young leaves</tissue>
    </source>
</reference>
<organism evidence="9 10">
    <name type="scientific">Cucurbita moschata</name>
    <name type="common">Winter crookneck squash</name>
    <name type="synonym">Cucurbita pepo var. moschata</name>
    <dbReference type="NCBI Taxonomy" id="3662"/>
    <lineage>
        <taxon>Eukaryota</taxon>
        <taxon>Viridiplantae</taxon>
        <taxon>Streptophyta</taxon>
        <taxon>Embryophyta</taxon>
        <taxon>Tracheophyta</taxon>
        <taxon>Spermatophyta</taxon>
        <taxon>Magnoliopsida</taxon>
        <taxon>eudicotyledons</taxon>
        <taxon>Gunneridae</taxon>
        <taxon>Pentapetalae</taxon>
        <taxon>rosids</taxon>
        <taxon>fabids</taxon>
        <taxon>Cucurbitales</taxon>
        <taxon>Cucurbitaceae</taxon>
        <taxon>Cucurbiteae</taxon>
        <taxon>Cucurbita</taxon>
    </lineage>
</organism>
<dbReference type="KEGG" id="cmos:111445549"/>
<dbReference type="SMART" id="SM01052">
    <property type="entry name" value="CAP_GLY"/>
    <property type="match status" value="1"/>
</dbReference>
<dbReference type="Gene3D" id="2.30.30.190">
    <property type="entry name" value="CAP Gly-rich-like domain"/>
    <property type="match status" value="1"/>
</dbReference>
<dbReference type="FunFam" id="3.80.10.10:FF:000752">
    <property type="entry name" value="Tubulin-folding cofactor E"/>
    <property type="match status" value="1"/>
</dbReference>
<accession>A0A6J1FNN5</accession>
<evidence type="ECO:0000256" key="6">
    <source>
        <dbReference type="ARBA" id="ARBA00023186"/>
    </source>
</evidence>
<evidence type="ECO:0000256" key="4">
    <source>
        <dbReference type="ARBA" id="ARBA00022614"/>
    </source>
</evidence>
<dbReference type="InterPro" id="IPR029071">
    <property type="entry name" value="Ubiquitin-like_domsf"/>
</dbReference>
<gene>
    <name evidence="10" type="primary">LOC111445549</name>
</gene>
<dbReference type="PANTHER" id="PTHR46652:SF3">
    <property type="entry name" value="LEUCINE-RICH REPEAT-CONTAINING PROTEIN 9"/>
    <property type="match status" value="1"/>
</dbReference>
<dbReference type="InterPro" id="IPR036859">
    <property type="entry name" value="CAP-Gly_dom_sf"/>
</dbReference>
<dbReference type="InterPro" id="IPR001611">
    <property type="entry name" value="Leu-rich_rpt"/>
</dbReference>
<dbReference type="PROSITE" id="PS50245">
    <property type="entry name" value="CAP_GLY_2"/>
    <property type="match status" value="1"/>
</dbReference>
<feature type="domain" description="CAP-Gly" evidence="8">
    <location>
        <begin position="33"/>
        <end position="76"/>
    </location>
</feature>
<dbReference type="AlphaFoldDB" id="A0A6J1FNN5"/>
<dbReference type="CDD" id="cd17044">
    <property type="entry name" value="Ubl_TBCE"/>
    <property type="match status" value="1"/>
</dbReference>
<name>A0A6J1FNN5_CUCMO</name>
<dbReference type="InterPro" id="IPR003591">
    <property type="entry name" value="Leu-rich_rpt_typical-subtyp"/>
</dbReference>
<dbReference type="InterPro" id="IPR050836">
    <property type="entry name" value="SDS22/Internalin_LRR"/>
</dbReference>
<evidence type="ECO:0000256" key="3">
    <source>
        <dbReference type="ARBA" id="ARBA00022490"/>
    </source>
</evidence>
<evidence type="ECO:0000256" key="5">
    <source>
        <dbReference type="ARBA" id="ARBA00022737"/>
    </source>
</evidence>
<proteinExistence type="inferred from homology"/>
<comment type="similarity">
    <text evidence="2">Belongs to the TBCE family.</text>
</comment>
<dbReference type="PANTHER" id="PTHR46652">
    <property type="entry name" value="LEUCINE-RICH REPEAT AND IQ DOMAIN-CONTAINING PROTEIN 1-RELATED"/>
    <property type="match status" value="1"/>
</dbReference>
<dbReference type="GeneID" id="111445549"/>
<evidence type="ECO:0000259" key="8">
    <source>
        <dbReference type="PROSITE" id="PS50245"/>
    </source>
</evidence>
<dbReference type="Pfam" id="PF01302">
    <property type="entry name" value="CAP_GLY"/>
    <property type="match status" value="1"/>
</dbReference>
<evidence type="ECO:0000256" key="7">
    <source>
        <dbReference type="ARBA" id="ARBA00026055"/>
    </source>
</evidence>
<dbReference type="PROSITE" id="PS51450">
    <property type="entry name" value="LRR"/>
    <property type="match status" value="2"/>
</dbReference>
<dbReference type="InterPro" id="IPR044079">
    <property type="entry name" value="Ubl_TBCE"/>
</dbReference>
<dbReference type="FunFam" id="3.10.20.90:FF:000187">
    <property type="entry name" value="Tubulin-folding cofactor E"/>
    <property type="match status" value="1"/>
</dbReference>
<keyword evidence="4" id="KW-0433">Leucine-rich repeat</keyword>
<dbReference type="Gene3D" id="3.80.10.10">
    <property type="entry name" value="Ribonuclease Inhibitor"/>
    <property type="match status" value="3"/>
</dbReference>
<evidence type="ECO:0000313" key="10">
    <source>
        <dbReference type="RefSeq" id="XP_022939765.1"/>
    </source>
</evidence>
<evidence type="ECO:0000256" key="1">
    <source>
        <dbReference type="ARBA" id="ARBA00004496"/>
    </source>
</evidence>
<evidence type="ECO:0000313" key="9">
    <source>
        <dbReference type="Proteomes" id="UP000504609"/>
    </source>
</evidence>
<dbReference type="PROSITE" id="PS00845">
    <property type="entry name" value="CAP_GLY_1"/>
    <property type="match status" value="1"/>
</dbReference>
<dbReference type="SUPFAM" id="SSF52058">
    <property type="entry name" value="L domain-like"/>
    <property type="match status" value="1"/>
</dbReference>
<keyword evidence="3" id="KW-0963">Cytoplasm</keyword>
<keyword evidence="5" id="KW-0677">Repeat</keyword>
<dbReference type="FunFam" id="2.30.30.190:FF:000016">
    <property type="entry name" value="Tubulin-folding cofactor E"/>
    <property type="match status" value="1"/>
</dbReference>
<keyword evidence="9" id="KW-1185">Reference proteome</keyword>